<dbReference type="EMBL" id="LR796953">
    <property type="protein sequence ID" value="CAB4177643.1"/>
    <property type="molecule type" value="Genomic_DNA"/>
</dbReference>
<evidence type="ECO:0000313" key="1">
    <source>
        <dbReference type="EMBL" id="CAB4146330.1"/>
    </source>
</evidence>
<name>A0A6J5NXY2_9CAUD</name>
<accession>A0A6J5NXY2</accession>
<evidence type="ECO:0000313" key="8">
    <source>
        <dbReference type="EMBL" id="CAB4214431.1"/>
    </source>
</evidence>
<evidence type="ECO:0000313" key="2">
    <source>
        <dbReference type="EMBL" id="CAB4164510.1"/>
    </source>
</evidence>
<dbReference type="EMBL" id="LR798397">
    <property type="protein sequence ID" value="CAB5229137.1"/>
    <property type="molecule type" value="Genomic_DNA"/>
</dbReference>
<evidence type="ECO:0000313" key="3">
    <source>
        <dbReference type="EMBL" id="CAB4172376.1"/>
    </source>
</evidence>
<dbReference type="EMBL" id="LR797102">
    <property type="protein sequence ID" value="CAB4187549.1"/>
    <property type="molecule type" value="Genomic_DNA"/>
</dbReference>
<proteinExistence type="predicted"/>
<evidence type="ECO:0000313" key="5">
    <source>
        <dbReference type="EMBL" id="CAB4184246.1"/>
    </source>
</evidence>
<evidence type="ECO:0000313" key="10">
    <source>
        <dbReference type="EMBL" id="CAB5229137.1"/>
    </source>
</evidence>
<reference evidence="2" key="1">
    <citation type="submission" date="2020-04" db="EMBL/GenBank/DDBJ databases">
        <authorList>
            <person name="Chiriac C."/>
            <person name="Salcher M."/>
            <person name="Ghai R."/>
            <person name="Kavagutti S V."/>
        </authorList>
    </citation>
    <scope>NUCLEOTIDE SEQUENCE</scope>
</reference>
<dbReference type="EMBL" id="LR797463">
    <property type="protein sequence ID" value="CAB4218935.1"/>
    <property type="molecule type" value="Genomic_DNA"/>
</dbReference>
<evidence type="ECO:0000313" key="7">
    <source>
        <dbReference type="EMBL" id="CAB4200059.1"/>
    </source>
</evidence>
<evidence type="ECO:0000313" key="6">
    <source>
        <dbReference type="EMBL" id="CAB4187549.1"/>
    </source>
</evidence>
<organism evidence="2">
    <name type="scientific">uncultured Caudovirales phage</name>
    <dbReference type="NCBI Taxonomy" id="2100421"/>
    <lineage>
        <taxon>Viruses</taxon>
        <taxon>Duplodnaviria</taxon>
        <taxon>Heunggongvirae</taxon>
        <taxon>Uroviricota</taxon>
        <taxon>Caudoviricetes</taxon>
        <taxon>Peduoviridae</taxon>
        <taxon>Maltschvirus</taxon>
        <taxon>Maltschvirus maltsch</taxon>
    </lineage>
</organism>
<gene>
    <name evidence="4" type="ORF">UFOVP1006_26</name>
    <name evidence="5" type="ORF">UFOVP1096_54</name>
    <name evidence="6" type="ORF">UFOVP1157_33</name>
    <name evidence="7" type="ORF">UFOVP1347_23</name>
    <name evidence="8" type="ORF">UFOVP1455_45</name>
    <name evidence="10" type="ORF">UFOVP1543_45</name>
    <name evidence="9" type="ORF">UFOVP1606_57</name>
    <name evidence="1" type="ORF">UFOVP497_2</name>
    <name evidence="2" type="ORF">UFOVP834_38</name>
    <name evidence="3" type="ORF">UFOVP922_33</name>
</gene>
<dbReference type="EMBL" id="LR796470">
    <property type="protein sequence ID" value="CAB4146330.1"/>
    <property type="molecule type" value="Genomic_DNA"/>
</dbReference>
<dbReference type="EMBL" id="LR797405">
    <property type="protein sequence ID" value="CAB4214431.1"/>
    <property type="molecule type" value="Genomic_DNA"/>
</dbReference>
<dbReference type="EMBL" id="LR797060">
    <property type="protein sequence ID" value="CAB4184246.1"/>
    <property type="molecule type" value="Genomic_DNA"/>
</dbReference>
<evidence type="ECO:0000313" key="4">
    <source>
        <dbReference type="EMBL" id="CAB4177643.1"/>
    </source>
</evidence>
<dbReference type="EMBL" id="LR796763">
    <property type="protein sequence ID" value="CAB4164510.1"/>
    <property type="molecule type" value="Genomic_DNA"/>
</dbReference>
<dbReference type="EMBL" id="LR796881">
    <property type="protein sequence ID" value="CAB4172376.1"/>
    <property type="molecule type" value="Genomic_DNA"/>
</dbReference>
<evidence type="ECO:0000313" key="9">
    <source>
        <dbReference type="EMBL" id="CAB4218935.1"/>
    </source>
</evidence>
<sequence length="70" mass="7992">MTPNVSNHEPRDKCATVKRETFNIILGCHRLRDCTVDELLSMAVNGCGYVRRGNEFTLFSSEAFEQWLPS</sequence>
<dbReference type="EMBL" id="LR797307">
    <property type="protein sequence ID" value="CAB4200059.1"/>
    <property type="molecule type" value="Genomic_DNA"/>
</dbReference>
<protein>
    <submittedName>
        <fullName evidence="2">Uncharacterized protein</fullName>
    </submittedName>
</protein>